<dbReference type="PANTHER" id="PTHR43765:SF2">
    <property type="entry name" value="2-DEHYDROPANTOATE 2-REDUCTASE"/>
    <property type="match status" value="1"/>
</dbReference>
<dbReference type="GO" id="GO:0005739">
    <property type="term" value="C:mitochondrion"/>
    <property type="evidence" value="ECO:0007669"/>
    <property type="project" value="TreeGrafter"/>
</dbReference>
<evidence type="ECO:0000256" key="3">
    <source>
        <dbReference type="ARBA" id="ARBA00023002"/>
    </source>
</evidence>
<dbReference type="EMBL" id="CP031386">
    <property type="protein sequence ID" value="QPG95663.1"/>
    <property type="molecule type" value="Genomic_DNA"/>
</dbReference>
<evidence type="ECO:0000256" key="2">
    <source>
        <dbReference type="ARBA" id="ARBA00022857"/>
    </source>
</evidence>
<keyword evidence="3" id="KW-0560">Oxidoreductase</keyword>
<dbReference type="InterPro" id="IPR013328">
    <property type="entry name" value="6PGD_dom2"/>
</dbReference>
<feature type="region of interest" description="Disordered" evidence="4">
    <location>
        <begin position="25"/>
        <end position="62"/>
    </location>
</feature>
<proteinExistence type="inferred from homology"/>
<feature type="domain" description="Ketopantoate reductase C-terminal" evidence="6">
    <location>
        <begin position="306"/>
        <end position="475"/>
    </location>
</feature>
<dbReference type="Gene3D" id="1.10.1040.10">
    <property type="entry name" value="N-(1-d-carboxylethyl)-l-norvaline Dehydrogenase, domain 2"/>
    <property type="match status" value="1"/>
</dbReference>
<organism evidence="7 8">
    <name type="scientific">Epichloe festucae (strain Fl1)</name>
    <dbReference type="NCBI Taxonomy" id="877507"/>
    <lineage>
        <taxon>Eukaryota</taxon>
        <taxon>Fungi</taxon>
        <taxon>Dikarya</taxon>
        <taxon>Ascomycota</taxon>
        <taxon>Pezizomycotina</taxon>
        <taxon>Sordariomycetes</taxon>
        <taxon>Hypocreomycetidae</taxon>
        <taxon>Hypocreales</taxon>
        <taxon>Clavicipitaceae</taxon>
        <taxon>Epichloe</taxon>
    </lineage>
</organism>
<keyword evidence="2" id="KW-0521">NADP</keyword>
<gene>
    <name evidence="7" type="ORF">C2857_001603</name>
</gene>
<dbReference type="PANTHER" id="PTHR43765">
    <property type="entry name" value="2-DEHYDROPANTOATE 2-REDUCTASE-RELATED"/>
    <property type="match status" value="1"/>
</dbReference>
<dbReference type="AlphaFoldDB" id="A0A7S9KN88"/>
<evidence type="ECO:0008006" key="9">
    <source>
        <dbReference type="Google" id="ProtNLM"/>
    </source>
</evidence>
<dbReference type="Pfam" id="PF02558">
    <property type="entry name" value="ApbA"/>
    <property type="match status" value="1"/>
</dbReference>
<protein>
    <recommendedName>
        <fullName evidence="9">Ketoisovalerate reductase</fullName>
    </recommendedName>
</protein>
<name>A0A7S9KN88_EPIFF</name>
<evidence type="ECO:0000256" key="1">
    <source>
        <dbReference type="ARBA" id="ARBA00007870"/>
    </source>
</evidence>
<evidence type="ECO:0000256" key="4">
    <source>
        <dbReference type="SAM" id="MobiDB-lite"/>
    </source>
</evidence>
<dbReference type="Proteomes" id="UP000594364">
    <property type="component" value="Chromosome 2"/>
</dbReference>
<reference evidence="7 8" key="1">
    <citation type="journal article" date="2018" name="PLoS Genet.">
        <title>Repeat elements organise 3D genome structure and mediate transcription in the filamentous fungus Epichloe festucae.</title>
        <authorList>
            <person name="Winter D.J."/>
            <person name="Ganley A.R.D."/>
            <person name="Young C.A."/>
            <person name="Liachko I."/>
            <person name="Schardl C.L."/>
            <person name="Dupont P.Y."/>
            <person name="Berry D."/>
            <person name="Ram A."/>
            <person name="Scott B."/>
            <person name="Cox M.P."/>
        </authorList>
    </citation>
    <scope>NUCLEOTIDE SEQUENCE [LARGE SCALE GENOMIC DNA]</scope>
    <source>
        <strain evidence="7 8">Fl1</strain>
    </source>
</reference>
<evidence type="ECO:0000313" key="7">
    <source>
        <dbReference type="EMBL" id="QPG95663.1"/>
    </source>
</evidence>
<evidence type="ECO:0000313" key="8">
    <source>
        <dbReference type="Proteomes" id="UP000594364"/>
    </source>
</evidence>
<dbReference type="InterPro" id="IPR013752">
    <property type="entry name" value="KPA_reductase"/>
</dbReference>
<comment type="similarity">
    <text evidence="1">Belongs to the ketopantoate reductase family.</text>
</comment>
<feature type="compositionally biased region" description="Polar residues" evidence="4">
    <location>
        <begin position="33"/>
        <end position="42"/>
    </location>
</feature>
<dbReference type="GO" id="GO:0050661">
    <property type="term" value="F:NADP binding"/>
    <property type="evidence" value="ECO:0007669"/>
    <property type="project" value="TreeGrafter"/>
</dbReference>
<dbReference type="GO" id="GO:0008677">
    <property type="term" value="F:2-dehydropantoate 2-reductase activity"/>
    <property type="evidence" value="ECO:0007669"/>
    <property type="project" value="TreeGrafter"/>
</dbReference>
<dbReference type="OrthoDB" id="73846at2759"/>
<dbReference type="InterPro" id="IPR008927">
    <property type="entry name" value="6-PGluconate_DH-like_C_sf"/>
</dbReference>
<accession>A0A7S9KN88</accession>
<dbReference type="InterPro" id="IPR013332">
    <property type="entry name" value="KPR_N"/>
</dbReference>
<dbReference type="InterPro" id="IPR050838">
    <property type="entry name" value="Ketopantoate_reductase"/>
</dbReference>
<dbReference type="Gene3D" id="3.40.50.720">
    <property type="entry name" value="NAD(P)-binding Rossmann-like Domain"/>
    <property type="match status" value="1"/>
</dbReference>
<dbReference type="Pfam" id="PF08546">
    <property type="entry name" value="ApbA_C"/>
    <property type="match status" value="1"/>
</dbReference>
<evidence type="ECO:0000259" key="5">
    <source>
        <dbReference type="Pfam" id="PF02558"/>
    </source>
</evidence>
<dbReference type="SUPFAM" id="SSF48179">
    <property type="entry name" value="6-phosphogluconate dehydrogenase C-terminal domain-like"/>
    <property type="match status" value="1"/>
</dbReference>
<evidence type="ECO:0000259" key="6">
    <source>
        <dbReference type="Pfam" id="PF08546"/>
    </source>
</evidence>
<keyword evidence="8" id="KW-1185">Reference proteome</keyword>
<sequence>MVSRQHYPGWLKTILADNSTRPPPKLFAWSPANLDTTPSTKQGGADGRSGTQPVVDWAAAPNGTKTDLDKRIFILGVGNIGRLYASLLAKHPNPVPITLVVHRKELLSQWVAGEGVRLTHHRGSGKTPDKNKDFDIEWWTETRPRCGPVREVADGGKLHNLFISTKASAAMLEADRLRRYLDKSSSLVFAQNGMSKLWPPHGPIYVASRYHAGNAPNFSACVVNHGVLSTGPFQSTHTAPADASIGPVLWTTNPPPPPLLLLQHTQQQQQQKQQSVPAADADFLTSYIAATPLLNTKLVSSGQLWLLQLEKLAINAVINPLTALLRCKNGDLVASRDPEDPLVRVLDKLLGETSAVLQALINHDSSTDILVSYMYYYMRAQRIQNPPDSGNHHGQGTNLARVRSELTERFSQPSLKFKLYTFGEKVGGNRSSMLQDVEAGKKTEVRDFNGWIADMADFLDTSLDVTVHRGLIELIESCKTLDKEELARTLL</sequence>
<feature type="domain" description="Ketopantoate reductase N-terminal" evidence="5">
    <location>
        <begin position="72"/>
        <end position="248"/>
    </location>
</feature>